<keyword evidence="2" id="KW-0479">Metal-binding</keyword>
<accession>A0A4Q1CC33</accession>
<keyword evidence="5" id="KW-0378">Hydrolase</keyword>
<protein>
    <submittedName>
        <fullName evidence="15">ATP-dependent DNA helicase</fullName>
    </submittedName>
</protein>
<dbReference type="GO" id="GO:0051539">
    <property type="term" value="F:4 iron, 4 sulfur cluster binding"/>
    <property type="evidence" value="ECO:0007669"/>
    <property type="project" value="UniProtKB-KW"/>
</dbReference>
<evidence type="ECO:0000256" key="13">
    <source>
        <dbReference type="ARBA" id="ARBA00038058"/>
    </source>
</evidence>
<evidence type="ECO:0000259" key="14">
    <source>
        <dbReference type="PROSITE" id="PS51193"/>
    </source>
</evidence>
<dbReference type="PANTHER" id="PTHR11472">
    <property type="entry name" value="DNA REPAIR DEAD HELICASE RAD3/XP-D SUBFAMILY MEMBER"/>
    <property type="match status" value="1"/>
</dbReference>
<dbReference type="OrthoDB" id="9765586at2"/>
<evidence type="ECO:0000313" key="15">
    <source>
        <dbReference type="EMBL" id="RXK56472.1"/>
    </source>
</evidence>
<dbReference type="GO" id="GO:0003678">
    <property type="term" value="F:DNA helicase activity"/>
    <property type="evidence" value="ECO:0007669"/>
    <property type="project" value="InterPro"/>
</dbReference>
<proteinExistence type="inferred from homology"/>
<dbReference type="Pfam" id="PF13307">
    <property type="entry name" value="Helicase_C_2"/>
    <property type="match status" value="1"/>
</dbReference>
<keyword evidence="6 15" id="KW-0347">Helicase</keyword>
<feature type="domain" description="Helicase ATP-binding" evidence="14">
    <location>
        <begin position="189"/>
        <end position="486"/>
    </location>
</feature>
<dbReference type="InterPro" id="IPR014013">
    <property type="entry name" value="Helic_SF1/SF2_ATP-bd_DinG/Rad3"/>
</dbReference>
<dbReference type="Proteomes" id="UP000290218">
    <property type="component" value="Unassembled WGS sequence"/>
</dbReference>
<dbReference type="EMBL" id="SDHX01000001">
    <property type="protein sequence ID" value="RXK56472.1"/>
    <property type="molecule type" value="Genomic_DNA"/>
</dbReference>
<evidence type="ECO:0000256" key="11">
    <source>
        <dbReference type="ARBA" id="ARBA00023204"/>
    </source>
</evidence>
<dbReference type="SUPFAM" id="SSF52540">
    <property type="entry name" value="P-loop containing nucleoside triphosphate hydrolases"/>
    <property type="match status" value="1"/>
</dbReference>
<dbReference type="GO" id="GO:0016818">
    <property type="term" value="F:hydrolase activity, acting on acid anhydrides, in phosphorus-containing anhydrides"/>
    <property type="evidence" value="ECO:0007669"/>
    <property type="project" value="InterPro"/>
</dbReference>
<evidence type="ECO:0000256" key="3">
    <source>
        <dbReference type="ARBA" id="ARBA00022741"/>
    </source>
</evidence>
<dbReference type="Gene3D" id="1.10.275.40">
    <property type="match status" value="1"/>
</dbReference>
<name>A0A4Q1CC33_9BACT</name>
<dbReference type="Pfam" id="PF06733">
    <property type="entry name" value="DEAD_2"/>
    <property type="match status" value="1"/>
</dbReference>
<evidence type="ECO:0000256" key="5">
    <source>
        <dbReference type="ARBA" id="ARBA00022801"/>
    </source>
</evidence>
<evidence type="ECO:0000256" key="10">
    <source>
        <dbReference type="ARBA" id="ARBA00023125"/>
    </source>
</evidence>
<keyword evidence="3" id="KW-0547">Nucleotide-binding</keyword>
<dbReference type="InterPro" id="IPR027417">
    <property type="entry name" value="P-loop_NTPase"/>
</dbReference>
<evidence type="ECO:0000256" key="6">
    <source>
        <dbReference type="ARBA" id="ARBA00022806"/>
    </source>
</evidence>
<keyword evidence="4" id="KW-0227">DNA damage</keyword>
<comment type="similarity">
    <text evidence="13">Belongs to the helicase family. DinG subfamily.</text>
</comment>
<dbReference type="SMART" id="SM00488">
    <property type="entry name" value="DEXDc2"/>
    <property type="match status" value="1"/>
</dbReference>
<keyword evidence="11" id="KW-0234">DNA repair</keyword>
<dbReference type="AlphaFoldDB" id="A0A4Q1CC33"/>
<comment type="caution">
    <text evidence="15">The sequence shown here is derived from an EMBL/GenBank/DDBJ whole genome shotgun (WGS) entry which is preliminary data.</text>
</comment>
<evidence type="ECO:0000256" key="12">
    <source>
        <dbReference type="ARBA" id="ARBA00023235"/>
    </source>
</evidence>
<keyword evidence="12" id="KW-0413">Isomerase</keyword>
<dbReference type="GO" id="GO:0003677">
    <property type="term" value="F:DNA binding"/>
    <property type="evidence" value="ECO:0007669"/>
    <property type="project" value="UniProtKB-KW"/>
</dbReference>
<reference evidence="15 16" key="1">
    <citation type="submission" date="2019-01" db="EMBL/GenBank/DDBJ databases">
        <title>Lacunisphaera sp. strain TWA-58.</title>
        <authorList>
            <person name="Chen W.-M."/>
        </authorList>
    </citation>
    <scope>NUCLEOTIDE SEQUENCE [LARGE SCALE GENOMIC DNA]</scope>
    <source>
        <strain evidence="15 16">TWA-58</strain>
    </source>
</reference>
<dbReference type="RefSeq" id="WP_129047840.1">
    <property type="nucleotide sequence ID" value="NZ_SDHX01000001.1"/>
</dbReference>
<dbReference type="Gene3D" id="3.40.50.300">
    <property type="entry name" value="P-loop containing nucleotide triphosphate hydrolases"/>
    <property type="match status" value="2"/>
</dbReference>
<sequence>MHFSLEHRTVSLSVGEFAGFRLGPQESGGGPQGLWRAQLGQHWHNELRKRAEQEFSIDGIVRADVRFEIPIEGRLTHRGWHFDLQGRIDQQIGGLLREVKSVTRPLPADEPALRTDYPDYFLQLAAYAVMRRTLGQAASGAELLFVETGSGFVQTVALTPFDEALVFHQLDAIVEFLNLRLRATERRRALQFHSPFTTLRPGQETIQQDLAAFFDQTKIENQKSRILLLEAPTGYGKTGCVLEFALGQLKSGRFARLVWLTGKSTGQIQVMHTLHQMTTHSSPASPQVSGFKPQVSPLPAWQVRNKSEHCVNHEFHCVRDGCDYLRDCAERWPGSGLARFYADDQQPRDLDTLRAAGRAAKICPYEITRAALPFHDVWVGDFNYVFAPDNRGIFFERPGFDPAETLLVVDEAHNLPSRVAGAYSHTANLSDAHLLLAELDHLDAPATLVLALEGWVRLLDSLQPSESLDPVTEAEIGDLLERLARLATESSLDYAALGPHHSETLWQFAALAGFLADTKLTKLLWVSRPGQLEFTCVDAAPAIGETLRLFGGAILMSATLQPYAEFAESCGLEVEAALHPYTTHSAPTPWRAGAYDIAVDLRVNTTFRQRANHYADTAATIVAVHEAARGAIAVFFPSYAYAEVLAKTLADYGATLRVALQPKLPDLAAQTAWVEENLALSDVLFLVLGSSFAEGIDLLGGRITHAMVVGPALPEVNAVQKAKLAAFDALGRDAAFRRVYQIPGLQKVNQALGRLVRAPGQRAKVLLHCRRFAEPSYASLLAADYQFYREIDGEADLRDWLGAASAKS</sequence>
<dbReference type="InterPro" id="IPR045028">
    <property type="entry name" value="DinG/Rad3-like"/>
</dbReference>
<evidence type="ECO:0000256" key="7">
    <source>
        <dbReference type="ARBA" id="ARBA00022840"/>
    </source>
</evidence>
<organism evidence="15 16">
    <name type="scientific">Oleiharenicola lentus</name>
    <dbReference type="NCBI Taxonomy" id="2508720"/>
    <lineage>
        <taxon>Bacteria</taxon>
        <taxon>Pseudomonadati</taxon>
        <taxon>Verrucomicrobiota</taxon>
        <taxon>Opitutia</taxon>
        <taxon>Opitutales</taxon>
        <taxon>Opitutaceae</taxon>
        <taxon>Oleiharenicola</taxon>
    </lineage>
</organism>
<dbReference type="Gene3D" id="1.10.30.20">
    <property type="entry name" value="Bacterial XPD DNA helicase, FeS cluster domain"/>
    <property type="match status" value="1"/>
</dbReference>
<dbReference type="PROSITE" id="PS51193">
    <property type="entry name" value="HELICASE_ATP_BIND_2"/>
    <property type="match status" value="1"/>
</dbReference>
<evidence type="ECO:0000313" key="16">
    <source>
        <dbReference type="Proteomes" id="UP000290218"/>
    </source>
</evidence>
<dbReference type="InterPro" id="IPR010614">
    <property type="entry name" value="RAD3-like_helicase_DEAD"/>
</dbReference>
<dbReference type="GO" id="GO:0006281">
    <property type="term" value="P:DNA repair"/>
    <property type="evidence" value="ECO:0007669"/>
    <property type="project" value="UniProtKB-KW"/>
</dbReference>
<keyword evidence="10" id="KW-0238">DNA-binding</keyword>
<dbReference type="InterPro" id="IPR006554">
    <property type="entry name" value="Helicase-like_DEXD_c2"/>
</dbReference>
<dbReference type="SMART" id="SM00491">
    <property type="entry name" value="HELICc2"/>
    <property type="match status" value="1"/>
</dbReference>
<keyword evidence="1" id="KW-0004">4Fe-4S</keyword>
<dbReference type="PANTHER" id="PTHR11472:SF34">
    <property type="entry name" value="REGULATOR OF TELOMERE ELONGATION HELICASE 1"/>
    <property type="match status" value="1"/>
</dbReference>
<keyword evidence="8" id="KW-0408">Iron</keyword>
<evidence type="ECO:0000256" key="9">
    <source>
        <dbReference type="ARBA" id="ARBA00023014"/>
    </source>
</evidence>
<gene>
    <name evidence="15" type="ORF">ESB00_11570</name>
</gene>
<keyword evidence="7" id="KW-0067">ATP-binding</keyword>
<evidence type="ECO:0000256" key="8">
    <source>
        <dbReference type="ARBA" id="ARBA00023004"/>
    </source>
</evidence>
<dbReference type="InterPro" id="IPR042493">
    <property type="entry name" value="XPD_DNA_FeS"/>
</dbReference>
<evidence type="ECO:0000256" key="1">
    <source>
        <dbReference type="ARBA" id="ARBA00022485"/>
    </source>
</evidence>
<keyword evidence="16" id="KW-1185">Reference proteome</keyword>
<dbReference type="InterPro" id="IPR006555">
    <property type="entry name" value="ATP-dep_Helicase_C"/>
</dbReference>
<dbReference type="GO" id="GO:0005524">
    <property type="term" value="F:ATP binding"/>
    <property type="evidence" value="ECO:0007669"/>
    <property type="project" value="UniProtKB-KW"/>
</dbReference>
<evidence type="ECO:0000256" key="2">
    <source>
        <dbReference type="ARBA" id="ARBA00022723"/>
    </source>
</evidence>
<keyword evidence="9" id="KW-0411">Iron-sulfur</keyword>
<evidence type="ECO:0000256" key="4">
    <source>
        <dbReference type="ARBA" id="ARBA00022763"/>
    </source>
</evidence>
<dbReference type="GO" id="GO:0046872">
    <property type="term" value="F:metal ion binding"/>
    <property type="evidence" value="ECO:0007669"/>
    <property type="project" value="UniProtKB-KW"/>
</dbReference>